<keyword evidence="1 5" id="KW-0963">Cytoplasm</keyword>
<dbReference type="SUPFAM" id="SSF53335">
    <property type="entry name" value="S-adenosyl-L-methionine-dependent methyltransferases"/>
    <property type="match status" value="1"/>
</dbReference>
<keyword evidence="3 5" id="KW-0808">Transferase</keyword>
<dbReference type="RefSeq" id="WP_183940879.1">
    <property type="nucleotide sequence ID" value="NZ_JACHBI010000022.1"/>
</dbReference>
<keyword evidence="4 5" id="KW-0949">S-adenosyl-L-methionine</keyword>
<comment type="subcellular location">
    <subcellularLocation>
        <location evidence="5">Cytoplasm</location>
    </subcellularLocation>
</comment>
<dbReference type="Pfam" id="PF13649">
    <property type="entry name" value="Methyltransf_25"/>
    <property type="match status" value="1"/>
</dbReference>
<evidence type="ECO:0000256" key="3">
    <source>
        <dbReference type="ARBA" id="ARBA00022679"/>
    </source>
</evidence>
<comment type="catalytic activity">
    <reaction evidence="5">
        <text>trans-aconitate + S-adenosyl-L-methionine = (E)-3-(methoxycarbonyl)pent-2-enedioate + S-adenosyl-L-homocysteine</text>
        <dbReference type="Rhea" id="RHEA:14969"/>
        <dbReference type="ChEBI" id="CHEBI:15708"/>
        <dbReference type="ChEBI" id="CHEBI:57470"/>
        <dbReference type="ChEBI" id="CHEBI:57856"/>
        <dbReference type="ChEBI" id="CHEBI:59789"/>
        <dbReference type="EC" id="2.1.1.144"/>
    </reaction>
</comment>
<dbReference type="PANTHER" id="PTHR43861:SF1">
    <property type="entry name" value="TRANS-ACONITATE 2-METHYLTRANSFERASE"/>
    <property type="match status" value="1"/>
</dbReference>
<dbReference type="GO" id="GO:0032259">
    <property type="term" value="P:methylation"/>
    <property type="evidence" value="ECO:0007669"/>
    <property type="project" value="UniProtKB-KW"/>
</dbReference>
<gene>
    <name evidence="5" type="primary">tam</name>
    <name evidence="7" type="ORF">GGD50_006277</name>
</gene>
<organism evidence="7 8">
    <name type="scientific">Rhizobium paranaense</name>
    <dbReference type="NCBI Taxonomy" id="1650438"/>
    <lineage>
        <taxon>Bacteria</taxon>
        <taxon>Pseudomonadati</taxon>
        <taxon>Pseudomonadota</taxon>
        <taxon>Alphaproteobacteria</taxon>
        <taxon>Hyphomicrobiales</taxon>
        <taxon>Rhizobiaceae</taxon>
        <taxon>Rhizobium/Agrobacterium group</taxon>
        <taxon>Rhizobium</taxon>
    </lineage>
</organism>
<keyword evidence="2 5" id="KW-0489">Methyltransferase</keyword>
<dbReference type="Proteomes" id="UP000549882">
    <property type="component" value="Unassembled WGS sequence"/>
</dbReference>
<protein>
    <recommendedName>
        <fullName evidence="5">Trans-aconitate 2-methyltransferase</fullName>
        <ecNumber evidence="5">2.1.1.144</ecNumber>
    </recommendedName>
</protein>
<comment type="function">
    <text evidence="5">Catalyzes the S-adenosylmethionine monomethyl esterification of trans-aconitate.</text>
</comment>
<dbReference type="PANTHER" id="PTHR43861">
    <property type="entry name" value="TRANS-ACONITATE 2-METHYLTRANSFERASE-RELATED"/>
    <property type="match status" value="1"/>
</dbReference>
<dbReference type="InterPro" id="IPR023506">
    <property type="entry name" value="Trans-aconitate_MeTrfase"/>
</dbReference>
<dbReference type="AlphaFoldDB" id="A0A7W9D4M3"/>
<evidence type="ECO:0000313" key="8">
    <source>
        <dbReference type="Proteomes" id="UP000549882"/>
    </source>
</evidence>
<feature type="domain" description="Methyltransferase" evidence="6">
    <location>
        <begin position="36"/>
        <end position="125"/>
    </location>
</feature>
<comment type="caution">
    <text evidence="7">The sequence shown here is derived from an EMBL/GenBank/DDBJ whole genome shotgun (WGS) entry which is preliminary data.</text>
</comment>
<dbReference type="EC" id="2.1.1.144" evidence="5"/>
<dbReference type="NCBIfam" id="NF002463">
    <property type="entry name" value="PRK01683.1"/>
    <property type="match status" value="1"/>
</dbReference>
<reference evidence="7 8" key="1">
    <citation type="submission" date="2020-08" db="EMBL/GenBank/DDBJ databases">
        <title>Genomic Encyclopedia of Type Strains, Phase IV (KMG-V): Genome sequencing to study the core and pangenomes of soil and plant-associated prokaryotes.</title>
        <authorList>
            <person name="Whitman W."/>
        </authorList>
    </citation>
    <scope>NUCLEOTIDE SEQUENCE [LARGE SCALE GENOMIC DNA]</scope>
    <source>
        <strain evidence="7 8">SEMIA 4064</strain>
    </source>
</reference>
<evidence type="ECO:0000256" key="1">
    <source>
        <dbReference type="ARBA" id="ARBA00022490"/>
    </source>
</evidence>
<proteinExistence type="inferred from homology"/>
<evidence type="ECO:0000256" key="5">
    <source>
        <dbReference type="HAMAP-Rule" id="MF_00560"/>
    </source>
</evidence>
<dbReference type="GO" id="GO:0030798">
    <property type="term" value="F:trans-aconitate 2-methyltransferase activity"/>
    <property type="evidence" value="ECO:0007669"/>
    <property type="project" value="UniProtKB-UniRule"/>
</dbReference>
<dbReference type="CDD" id="cd02440">
    <property type="entry name" value="AdoMet_MTases"/>
    <property type="match status" value="1"/>
</dbReference>
<dbReference type="InterPro" id="IPR029063">
    <property type="entry name" value="SAM-dependent_MTases_sf"/>
</dbReference>
<evidence type="ECO:0000256" key="2">
    <source>
        <dbReference type="ARBA" id="ARBA00022603"/>
    </source>
</evidence>
<dbReference type="InterPro" id="IPR041698">
    <property type="entry name" value="Methyltransf_25"/>
</dbReference>
<evidence type="ECO:0000256" key="4">
    <source>
        <dbReference type="ARBA" id="ARBA00022691"/>
    </source>
</evidence>
<dbReference type="Gene3D" id="1.10.150.290">
    <property type="entry name" value="S-adenosyl-L-methionine-dependent methyltransferases"/>
    <property type="match status" value="1"/>
</dbReference>
<evidence type="ECO:0000313" key="7">
    <source>
        <dbReference type="EMBL" id="MBB5577622.1"/>
    </source>
</evidence>
<evidence type="ECO:0000259" key="6">
    <source>
        <dbReference type="Pfam" id="PF13649"/>
    </source>
</evidence>
<dbReference type="HAMAP" id="MF_00560">
    <property type="entry name" value="Tran_acon_Me_trans"/>
    <property type="match status" value="1"/>
</dbReference>
<dbReference type="InterPro" id="IPR023149">
    <property type="entry name" value="Trans_acon_MeTrfase_C"/>
</dbReference>
<comment type="similarity">
    <text evidence="5">Belongs to the methyltransferase superfamily. Tam family.</text>
</comment>
<dbReference type="EMBL" id="JACHBI010000022">
    <property type="protein sequence ID" value="MBB5577622.1"/>
    <property type="molecule type" value="Genomic_DNA"/>
</dbReference>
<name>A0A7W9D4M3_9HYPH</name>
<dbReference type="Gene3D" id="3.40.50.150">
    <property type="entry name" value="Vaccinia Virus protein VP39"/>
    <property type="match status" value="1"/>
</dbReference>
<sequence>MSAAWSPSQYLRFEDHRTRPAMDLLARVAAPNATRITDIGCGPGNSTELLIERFPLADILGMDSSPKMIEAAGKRLSSCRFELADIASWRPDAPQDLLFANAVLQWLPDHETLLPTLMSFVRDGGMLAVQMPDNLNEPTHVGMRTAADDGRWVDRLRAADGERTTILSASDYWSILKPHAAKIDIWRTTYNHPLAGLDGIVDWFKGSGLLPYLSRLSVVEQAEYLRIYKGLLADSYPVMADGTVLLPFPRLFIVASR</sequence>
<accession>A0A7W9D4M3</accession>
<dbReference type="GO" id="GO:0005737">
    <property type="term" value="C:cytoplasm"/>
    <property type="evidence" value="ECO:0007669"/>
    <property type="project" value="UniProtKB-SubCell"/>
</dbReference>
<keyword evidence="8" id="KW-1185">Reference proteome</keyword>